<name>A0A7Z9BL81_9CYAN</name>
<evidence type="ECO:0000313" key="2">
    <source>
        <dbReference type="EMBL" id="VXD13688.1"/>
    </source>
</evidence>
<organism evidence="2 3">
    <name type="scientific">Planktothrix serta PCC 8927</name>
    <dbReference type="NCBI Taxonomy" id="671068"/>
    <lineage>
        <taxon>Bacteria</taxon>
        <taxon>Bacillati</taxon>
        <taxon>Cyanobacteriota</taxon>
        <taxon>Cyanophyceae</taxon>
        <taxon>Oscillatoriophycideae</taxon>
        <taxon>Oscillatoriales</taxon>
        <taxon>Microcoleaceae</taxon>
        <taxon>Planktothrix</taxon>
    </lineage>
</organism>
<accession>A0A7Z9BL81</accession>
<keyword evidence="1" id="KW-0812">Transmembrane</keyword>
<dbReference type="AlphaFoldDB" id="A0A7Z9BL81"/>
<sequence>MTTTVTLPPEGVWSRFCNWITTTENHLYLGGVGILMMLLFQYAFLNNAHSWNFVLATDLVVGIGFAVLGLNTIGFNLNGFHFNGSGDNRGRVIDTWDDEPY</sequence>
<reference evidence="2" key="1">
    <citation type="submission" date="2019-10" db="EMBL/GenBank/DDBJ databases">
        <authorList>
            <consortium name="Genoscope - CEA"/>
            <person name="William W."/>
        </authorList>
    </citation>
    <scope>NUCLEOTIDE SEQUENCE [LARGE SCALE GENOMIC DNA]</scope>
    <source>
        <strain evidence="2">BBR_PRJEB10992</strain>
    </source>
</reference>
<proteinExistence type="predicted"/>
<keyword evidence="1" id="KW-0472">Membrane</keyword>
<dbReference type="Proteomes" id="UP000184550">
    <property type="component" value="Unassembled WGS sequence"/>
</dbReference>
<dbReference type="RefSeq" id="WP_083618434.1">
    <property type="nucleotide sequence ID" value="NZ_LR734844.1"/>
</dbReference>
<dbReference type="InterPro" id="IPR036854">
    <property type="entry name" value="Photo_II_D1/D2_sf"/>
</dbReference>
<evidence type="ECO:0000256" key="1">
    <source>
        <dbReference type="SAM" id="Phobius"/>
    </source>
</evidence>
<dbReference type="SUPFAM" id="SSF81483">
    <property type="entry name" value="Bacterial photosystem II reaction centre, L and M subunits"/>
    <property type="match status" value="1"/>
</dbReference>
<dbReference type="EMBL" id="CZCU02000099">
    <property type="protein sequence ID" value="VXD13688.1"/>
    <property type="molecule type" value="Genomic_DNA"/>
</dbReference>
<protein>
    <submittedName>
        <fullName evidence="2">Uncharacterized protein</fullName>
    </submittedName>
</protein>
<keyword evidence="1" id="KW-1133">Transmembrane helix</keyword>
<dbReference type="GO" id="GO:0009772">
    <property type="term" value="P:photosynthetic electron transport in photosystem II"/>
    <property type="evidence" value="ECO:0007669"/>
    <property type="project" value="InterPro"/>
</dbReference>
<feature type="transmembrane region" description="Helical" evidence="1">
    <location>
        <begin position="27"/>
        <end position="45"/>
    </location>
</feature>
<gene>
    <name evidence="2" type="ORF">PL8927_270097</name>
</gene>
<keyword evidence="3" id="KW-1185">Reference proteome</keyword>
<comment type="caution">
    <text evidence="2">The sequence shown here is derived from an EMBL/GenBank/DDBJ whole genome shotgun (WGS) entry which is preliminary data.</text>
</comment>
<evidence type="ECO:0000313" key="3">
    <source>
        <dbReference type="Proteomes" id="UP000184550"/>
    </source>
</evidence>